<dbReference type="InterPro" id="IPR002110">
    <property type="entry name" value="Ankyrin_rpt"/>
</dbReference>
<feature type="repeat" description="ANK" evidence="3">
    <location>
        <begin position="40"/>
        <end position="72"/>
    </location>
</feature>
<dbReference type="PROSITE" id="PS50088">
    <property type="entry name" value="ANK_REPEAT"/>
    <property type="match status" value="2"/>
</dbReference>
<keyword evidence="5" id="KW-1185">Reference proteome</keyword>
<evidence type="ECO:0000313" key="5">
    <source>
        <dbReference type="Proteomes" id="UP000184144"/>
    </source>
</evidence>
<dbReference type="Gene3D" id="1.25.40.20">
    <property type="entry name" value="Ankyrin repeat-containing domain"/>
    <property type="match status" value="1"/>
</dbReference>
<keyword evidence="2 3" id="KW-0040">ANK repeat</keyword>
<dbReference type="Pfam" id="PF12796">
    <property type="entry name" value="Ank_2"/>
    <property type="match status" value="1"/>
</dbReference>
<reference evidence="5" key="1">
    <citation type="submission" date="2016-11" db="EMBL/GenBank/DDBJ databases">
        <authorList>
            <person name="Varghese N."/>
            <person name="Submissions S."/>
        </authorList>
    </citation>
    <scope>NUCLEOTIDE SEQUENCE [LARGE SCALE GENOMIC DNA]</scope>
    <source>
        <strain evidence="5">DSM 100566</strain>
    </source>
</reference>
<dbReference type="EMBL" id="FQUV01000001">
    <property type="protein sequence ID" value="SHE34627.1"/>
    <property type="molecule type" value="Genomic_DNA"/>
</dbReference>
<evidence type="ECO:0000313" key="4">
    <source>
        <dbReference type="EMBL" id="SHE34627.1"/>
    </source>
</evidence>
<gene>
    <name evidence="4" type="ORF">SAMN05444273_101160</name>
</gene>
<evidence type="ECO:0000256" key="1">
    <source>
        <dbReference type="ARBA" id="ARBA00022737"/>
    </source>
</evidence>
<dbReference type="InterPro" id="IPR036770">
    <property type="entry name" value="Ankyrin_rpt-contain_sf"/>
</dbReference>
<dbReference type="PROSITE" id="PS50297">
    <property type="entry name" value="ANK_REP_REGION"/>
    <property type="match status" value="2"/>
</dbReference>
<accession>A0A1M4SRL4</accession>
<evidence type="ECO:0000256" key="2">
    <source>
        <dbReference type="ARBA" id="ARBA00023043"/>
    </source>
</evidence>
<feature type="repeat" description="ANK" evidence="3">
    <location>
        <begin position="73"/>
        <end position="105"/>
    </location>
</feature>
<dbReference type="SMART" id="SM00248">
    <property type="entry name" value="ANK"/>
    <property type="match status" value="2"/>
</dbReference>
<sequence>MSKKPKTRESLEDMLASCSDTLFPEGMGEAGVTLNSRDVDGDTPLHVMLWRNNTYAVLKFIEAGADVNAVGDMSETPLHIALKQQDFAAVEALLNAGADVSGVSEFGQSPRDLADELGGEARRLFKGAKGV</sequence>
<keyword evidence="1" id="KW-0677">Repeat</keyword>
<dbReference type="AlphaFoldDB" id="A0A1M4SRL4"/>
<dbReference type="STRING" id="1486859.SAMN05444273_101160"/>
<dbReference type="RefSeq" id="WP_073138997.1">
    <property type="nucleotide sequence ID" value="NZ_FQUV01000001.1"/>
</dbReference>
<dbReference type="OrthoDB" id="7846836at2"/>
<dbReference type="SUPFAM" id="SSF48403">
    <property type="entry name" value="Ankyrin repeat"/>
    <property type="match status" value="1"/>
</dbReference>
<name>A0A1M4SRL4_9RHOB</name>
<protein>
    <submittedName>
        <fullName evidence="4">Ankyrin repeat-containing protein</fullName>
    </submittedName>
</protein>
<evidence type="ECO:0000256" key="3">
    <source>
        <dbReference type="PROSITE-ProRule" id="PRU00023"/>
    </source>
</evidence>
<organism evidence="4 5">
    <name type="scientific">Litoreibacter ascidiaceicola</name>
    <dbReference type="NCBI Taxonomy" id="1486859"/>
    <lineage>
        <taxon>Bacteria</taxon>
        <taxon>Pseudomonadati</taxon>
        <taxon>Pseudomonadota</taxon>
        <taxon>Alphaproteobacteria</taxon>
        <taxon>Rhodobacterales</taxon>
        <taxon>Roseobacteraceae</taxon>
        <taxon>Litoreibacter</taxon>
    </lineage>
</organism>
<dbReference type="Proteomes" id="UP000184144">
    <property type="component" value="Unassembled WGS sequence"/>
</dbReference>
<proteinExistence type="predicted"/>
<dbReference type="PANTHER" id="PTHR24171">
    <property type="entry name" value="ANKYRIN REPEAT DOMAIN-CONTAINING PROTEIN 39-RELATED"/>
    <property type="match status" value="1"/>
</dbReference>